<dbReference type="InterPro" id="IPR058240">
    <property type="entry name" value="rSAM_sf"/>
</dbReference>
<dbReference type="GO" id="GO:0051536">
    <property type="term" value="F:iron-sulfur cluster binding"/>
    <property type="evidence" value="ECO:0007669"/>
    <property type="project" value="UniProtKB-KW"/>
</dbReference>
<dbReference type="SFLD" id="SFLDG01067">
    <property type="entry name" value="SPASM/twitch_domain_containing"/>
    <property type="match status" value="1"/>
</dbReference>
<dbReference type="SFLD" id="SFLDG01103">
    <property type="entry name" value="Uncharacterised_Radical_SAM_Su"/>
    <property type="match status" value="1"/>
</dbReference>
<evidence type="ECO:0000313" key="8">
    <source>
        <dbReference type="Proteomes" id="UP000285777"/>
    </source>
</evidence>
<dbReference type="RefSeq" id="WP_118291188.1">
    <property type="nucleotide sequence ID" value="NZ_QRLF01000020.1"/>
</dbReference>
<evidence type="ECO:0000256" key="1">
    <source>
        <dbReference type="ARBA" id="ARBA00001966"/>
    </source>
</evidence>
<dbReference type="SUPFAM" id="SSF102114">
    <property type="entry name" value="Radical SAM enzymes"/>
    <property type="match status" value="1"/>
</dbReference>
<dbReference type="InterPro" id="IPR013785">
    <property type="entry name" value="Aldolase_TIM"/>
</dbReference>
<comment type="caution">
    <text evidence="7">The sequence shown here is derived from an EMBL/GenBank/DDBJ whole genome shotgun (WGS) entry which is preliminary data.</text>
</comment>
<dbReference type="InterPro" id="IPR024032">
    <property type="entry name" value="rSAM_paired_HxsC"/>
</dbReference>
<organism evidence="7 8">
    <name type="scientific">Phocaeicola vulgatus</name>
    <name type="common">Bacteroides vulgatus</name>
    <dbReference type="NCBI Taxonomy" id="821"/>
    <lineage>
        <taxon>Bacteria</taxon>
        <taxon>Pseudomonadati</taxon>
        <taxon>Bacteroidota</taxon>
        <taxon>Bacteroidia</taxon>
        <taxon>Bacteroidales</taxon>
        <taxon>Bacteroidaceae</taxon>
        <taxon>Phocaeicola</taxon>
    </lineage>
</organism>
<dbReference type="EMBL" id="QRLF01000020">
    <property type="protein sequence ID" value="RHI89978.1"/>
    <property type="molecule type" value="Genomic_DNA"/>
</dbReference>
<evidence type="ECO:0000256" key="2">
    <source>
        <dbReference type="ARBA" id="ARBA00022691"/>
    </source>
</evidence>
<dbReference type="SFLD" id="SFLDS00029">
    <property type="entry name" value="Radical_SAM"/>
    <property type="match status" value="1"/>
</dbReference>
<dbReference type="AlphaFoldDB" id="A0A415BQN5"/>
<sequence length="381" mass="43472">MKQIQGKSFNIVEDVVGRITFGKKMFHRSNEIWVSKDASSPAFGYAATITTKDTISDNGKPYCVVDNVDEFHEGDVVVVNQQGEIIFVYEVKSNHNAIMATERCNHRCIMCPQPPILQEKDKTPFNLKLISLFDKNTQEIGITGGEPTLIGDNLFVLINHIKKELPHTAISILSNGVKFADKEYAMKLAKCRHHDLQIDIPLFSDIAEEHNRIVGAKTFYKTVQGLYNLALFHQRIGIRIVVHKQTYKRLPQFADYIYHNFPFVAQVAFMQMETTGLAKENIDQLWIDPYDYNIELREAVLLLADRGMKPYIYNAQLCVLPEDIRCYAQQSISDWKDIYIPECDGCVLRGQCAGFFESNRDAHSSHIKMVEHISSDISCVN</sequence>
<evidence type="ECO:0000256" key="4">
    <source>
        <dbReference type="ARBA" id="ARBA00023004"/>
    </source>
</evidence>
<dbReference type="Gene3D" id="3.20.20.70">
    <property type="entry name" value="Aldolase class I"/>
    <property type="match status" value="1"/>
</dbReference>
<name>A0A415BQN5_PHOVU</name>
<keyword evidence="5" id="KW-0411">Iron-sulfur</keyword>
<dbReference type="CDD" id="cd01335">
    <property type="entry name" value="Radical_SAM"/>
    <property type="match status" value="1"/>
</dbReference>
<evidence type="ECO:0000256" key="5">
    <source>
        <dbReference type="ARBA" id="ARBA00023014"/>
    </source>
</evidence>
<evidence type="ECO:0000313" key="7">
    <source>
        <dbReference type="EMBL" id="RHI89978.1"/>
    </source>
</evidence>
<dbReference type="GO" id="GO:0003824">
    <property type="term" value="F:catalytic activity"/>
    <property type="evidence" value="ECO:0007669"/>
    <property type="project" value="InterPro"/>
</dbReference>
<dbReference type="Pfam" id="PF04055">
    <property type="entry name" value="Radical_SAM"/>
    <property type="match status" value="1"/>
</dbReference>
<evidence type="ECO:0000259" key="6">
    <source>
        <dbReference type="PROSITE" id="PS51918"/>
    </source>
</evidence>
<evidence type="ECO:0000256" key="3">
    <source>
        <dbReference type="ARBA" id="ARBA00022723"/>
    </source>
</evidence>
<accession>A0A415BQN5</accession>
<keyword evidence="3" id="KW-0479">Metal-binding</keyword>
<dbReference type="InterPro" id="IPR050377">
    <property type="entry name" value="Radical_SAM_PqqE_MftC-like"/>
</dbReference>
<reference evidence="7 8" key="1">
    <citation type="submission" date="2018-08" db="EMBL/GenBank/DDBJ databases">
        <title>A genome reference for cultivated species of the human gut microbiota.</title>
        <authorList>
            <person name="Zou Y."/>
            <person name="Xue W."/>
            <person name="Luo G."/>
        </authorList>
    </citation>
    <scope>NUCLEOTIDE SEQUENCE [LARGE SCALE GENOMIC DNA]</scope>
    <source>
        <strain evidence="7 8">AM13-21</strain>
    </source>
</reference>
<proteinExistence type="predicted"/>
<dbReference type="InterPro" id="IPR007197">
    <property type="entry name" value="rSAM"/>
</dbReference>
<dbReference type="PANTHER" id="PTHR11228:SF7">
    <property type="entry name" value="PQQA PEPTIDE CYCLASE"/>
    <property type="match status" value="1"/>
</dbReference>
<keyword evidence="4" id="KW-0408">Iron</keyword>
<gene>
    <name evidence="7" type="primary">hxsC</name>
    <name evidence="7" type="ORF">DW150_12755</name>
</gene>
<keyword evidence="2" id="KW-0949">S-adenosyl-L-methionine</keyword>
<dbReference type="Proteomes" id="UP000285777">
    <property type="component" value="Unassembled WGS sequence"/>
</dbReference>
<comment type="cofactor">
    <cofactor evidence="1">
        <name>[4Fe-4S] cluster</name>
        <dbReference type="ChEBI" id="CHEBI:49883"/>
    </cofactor>
</comment>
<dbReference type="NCBIfam" id="TIGR03977">
    <property type="entry name" value="rSAM_pair_HxsC"/>
    <property type="match status" value="1"/>
</dbReference>
<feature type="domain" description="Radical SAM core" evidence="6">
    <location>
        <begin position="89"/>
        <end position="309"/>
    </location>
</feature>
<dbReference type="GO" id="GO:0046872">
    <property type="term" value="F:metal ion binding"/>
    <property type="evidence" value="ECO:0007669"/>
    <property type="project" value="UniProtKB-KW"/>
</dbReference>
<dbReference type="PANTHER" id="PTHR11228">
    <property type="entry name" value="RADICAL SAM DOMAIN PROTEIN"/>
    <property type="match status" value="1"/>
</dbReference>
<protein>
    <submittedName>
        <fullName evidence="7">His-Xaa-Ser system radical SAM maturase HxsC</fullName>
    </submittedName>
</protein>
<dbReference type="PROSITE" id="PS51918">
    <property type="entry name" value="RADICAL_SAM"/>
    <property type="match status" value="1"/>
</dbReference>